<keyword evidence="1" id="KW-0812">Transmembrane</keyword>
<reference evidence="2" key="1">
    <citation type="submission" date="2014-09" db="EMBL/GenBank/DDBJ databases">
        <authorList>
            <person name="Magalhaes I.L.F."/>
            <person name="Oliveira U."/>
            <person name="Santos F.R."/>
            <person name="Vidigal T.H.D.A."/>
            <person name="Brescovit A.D."/>
            <person name="Santos A.J."/>
        </authorList>
    </citation>
    <scope>NUCLEOTIDE SEQUENCE</scope>
    <source>
        <tissue evidence="2">Shoot tissue taken approximately 20 cm above the soil surface</tissue>
    </source>
</reference>
<keyword evidence="1" id="KW-0472">Membrane</keyword>
<dbReference type="PANTHER" id="PTHR34277">
    <property type="entry name" value="CLAVATA3/ESR (CLE)-RELATED PROTEIN 26"/>
    <property type="match status" value="1"/>
</dbReference>
<dbReference type="AlphaFoldDB" id="A0A0A9GT75"/>
<evidence type="ECO:0000256" key="1">
    <source>
        <dbReference type="SAM" id="Phobius"/>
    </source>
</evidence>
<reference evidence="2" key="2">
    <citation type="journal article" date="2015" name="Data Brief">
        <title>Shoot transcriptome of the giant reed, Arundo donax.</title>
        <authorList>
            <person name="Barrero R.A."/>
            <person name="Guerrero F.D."/>
            <person name="Moolhuijzen P."/>
            <person name="Goolsby J.A."/>
            <person name="Tidwell J."/>
            <person name="Bellgard S.E."/>
            <person name="Bellgard M.I."/>
        </authorList>
    </citation>
    <scope>NUCLEOTIDE SEQUENCE</scope>
    <source>
        <tissue evidence="2">Shoot tissue taken approximately 20 cm above the soil surface</tissue>
    </source>
</reference>
<name>A0A0A9GT75_ARUDO</name>
<keyword evidence="1" id="KW-1133">Transmembrane helix</keyword>
<dbReference type="PANTHER" id="PTHR34277:SF2">
    <property type="entry name" value="CLAVATA3_ESR (CLE)-RELATED PROTEIN 26"/>
    <property type="match status" value="1"/>
</dbReference>
<dbReference type="EMBL" id="GBRH01170144">
    <property type="protein sequence ID" value="JAE27752.1"/>
    <property type="molecule type" value="Transcribed_RNA"/>
</dbReference>
<sequence length="133" mass="14997">MRRPAGSVRRAAAAAALAILFGVLVLMSLVMDDVNKSALPASDAAIGRRRMMSRADGGQRTLKDFKADDPFQESKRRVPNGPDPVHNKYFGLQFTTLQAWFWCLSWSFSLVMSTCHFRKEIDMFVAMHVFLEI</sequence>
<evidence type="ECO:0000313" key="2">
    <source>
        <dbReference type="EMBL" id="JAE27752.1"/>
    </source>
</evidence>
<feature type="transmembrane region" description="Helical" evidence="1">
    <location>
        <begin position="99"/>
        <end position="117"/>
    </location>
</feature>
<feature type="transmembrane region" description="Helical" evidence="1">
    <location>
        <begin position="12"/>
        <end position="31"/>
    </location>
</feature>
<protein>
    <submittedName>
        <fullName evidence="2">Uncharacterized protein</fullName>
    </submittedName>
</protein>
<organism evidence="2">
    <name type="scientific">Arundo donax</name>
    <name type="common">Giant reed</name>
    <name type="synonym">Donax arundinaceus</name>
    <dbReference type="NCBI Taxonomy" id="35708"/>
    <lineage>
        <taxon>Eukaryota</taxon>
        <taxon>Viridiplantae</taxon>
        <taxon>Streptophyta</taxon>
        <taxon>Embryophyta</taxon>
        <taxon>Tracheophyta</taxon>
        <taxon>Spermatophyta</taxon>
        <taxon>Magnoliopsida</taxon>
        <taxon>Liliopsida</taxon>
        <taxon>Poales</taxon>
        <taxon>Poaceae</taxon>
        <taxon>PACMAD clade</taxon>
        <taxon>Arundinoideae</taxon>
        <taxon>Arundineae</taxon>
        <taxon>Arundo</taxon>
    </lineage>
</organism>
<accession>A0A0A9GT75</accession>
<dbReference type="InterPro" id="IPR039316">
    <property type="entry name" value="CLE25/26"/>
</dbReference>
<proteinExistence type="predicted"/>